<keyword evidence="5" id="KW-0472">Membrane</keyword>
<dbReference type="InterPro" id="IPR045063">
    <property type="entry name" value="Dynamin_N"/>
</dbReference>
<evidence type="ECO:0000256" key="4">
    <source>
        <dbReference type="ARBA" id="ARBA00023134"/>
    </source>
</evidence>
<feature type="coiled-coil region" evidence="6">
    <location>
        <begin position="595"/>
        <end position="691"/>
    </location>
</feature>
<dbReference type="PANTHER" id="PTHR10465:SF0">
    <property type="entry name" value="SARCALUMENIN"/>
    <property type="match status" value="1"/>
</dbReference>
<evidence type="ECO:0000256" key="6">
    <source>
        <dbReference type="SAM" id="Coils"/>
    </source>
</evidence>
<dbReference type="EMBL" id="JAVDTR010000015">
    <property type="protein sequence ID" value="MDR6726180.1"/>
    <property type="molecule type" value="Genomic_DNA"/>
</dbReference>
<evidence type="ECO:0000256" key="2">
    <source>
        <dbReference type="ARBA" id="ARBA00022741"/>
    </source>
</evidence>
<comment type="caution">
    <text evidence="8">The sequence shown here is derived from an EMBL/GenBank/DDBJ whole genome shotgun (WGS) entry which is preliminary data.</text>
</comment>
<keyword evidence="6" id="KW-0175">Coiled coil</keyword>
<protein>
    <submittedName>
        <fullName evidence="8">GTP-binding protein EngB required for normal cell division</fullName>
    </submittedName>
</protein>
<organism evidence="8 9">
    <name type="scientific">Paenibacillus amylolyticus</name>
    <dbReference type="NCBI Taxonomy" id="1451"/>
    <lineage>
        <taxon>Bacteria</taxon>
        <taxon>Bacillati</taxon>
        <taxon>Bacillota</taxon>
        <taxon>Bacilli</taxon>
        <taxon>Bacillales</taxon>
        <taxon>Paenibacillaceae</taxon>
        <taxon>Paenibacillus</taxon>
    </lineage>
</organism>
<dbReference type="InterPro" id="IPR027094">
    <property type="entry name" value="Mitofusin_fam"/>
</dbReference>
<evidence type="ECO:0000256" key="1">
    <source>
        <dbReference type="ARBA" id="ARBA00004370"/>
    </source>
</evidence>
<dbReference type="Proteomes" id="UP001254832">
    <property type="component" value="Unassembled WGS sequence"/>
</dbReference>
<dbReference type="Pfam" id="PF00350">
    <property type="entry name" value="Dynamin_N"/>
    <property type="match status" value="1"/>
</dbReference>
<dbReference type="GO" id="GO:0003924">
    <property type="term" value="F:GTPase activity"/>
    <property type="evidence" value="ECO:0007669"/>
    <property type="project" value="InterPro"/>
</dbReference>
<dbReference type="SUPFAM" id="SSF52540">
    <property type="entry name" value="P-loop containing nucleoside triphosphate hydrolases"/>
    <property type="match status" value="1"/>
</dbReference>
<dbReference type="Gene3D" id="3.40.50.300">
    <property type="entry name" value="P-loop containing nucleotide triphosphate hydrolases"/>
    <property type="match status" value="1"/>
</dbReference>
<keyword evidence="8" id="KW-0131">Cell cycle</keyword>
<evidence type="ECO:0000256" key="5">
    <source>
        <dbReference type="ARBA" id="ARBA00023136"/>
    </source>
</evidence>
<keyword evidence="4" id="KW-0342">GTP-binding</keyword>
<name>A0AAP5H4F9_PAEAM</name>
<comment type="subcellular location">
    <subcellularLocation>
        <location evidence="1">Membrane</location>
    </subcellularLocation>
</comment>
<keyword evidence="8" id="KW-0132">Cell division</keyword>
<proteinExistence type="predicted"/>
<reference evidence="8" key="1">
    <citation type="submission" date="2023-07" db="EMBL/GenBank/DDBJ databases">
        <title>Sorghum-associated microbial communities from plants grown in Nebraska, USA.</title>
        <authorList>
            <person name="Schachtman D."/>
        </authorList>
    </citation>
    <scope>NUCLEOTIDE SEQUENCE</scope>
    <source>
        <strain evidence="8">BE80</strain>
    </source>
</reference>
<dbReference type="GO" id="GO:0008053">
    <property type="term" value="P:mitochondrial fusion"/>
    <property type="evidence" value="ECO:0007669"/>
    <property type="project" value="TreeGrafter"/>
</dbReference>
<dbReference type="PANTHER" id="PTHR10465">
    <property type="entry name" value="TRANSMEMBRANE GTPASE FZO1"/>
    <property type="match status" value="1"/>
</dbReference>
<dbReference type="RefSeq" id="WP_310144170.1">
    <property type="nucleotide sequence ID" value="NZ_JAVDTR010000015.1"/>
</dbReference>
<evidence type="ECO:0000313" key="9">
    <source>
        <dbReference type="Proteomes" id="UP001254832"/>
    </source>
</evidence>
<keyword evidence="2" id="KW-0547">Nucleotide-binding</keyword>
<dbReference type="GO" id="GO:0005525">
    <property type="term" value="F:GTP binding"/>
    <property type="evidence" value="ECO:0007669"/>
    <property type="project" value="UniProtKB-KW"/>
</dbReference>
<keyword evidence="3" id="KW-0378">Hydrolase</keyword>
<dbReference type="AlphaFoldDB" id="A0AAP5H4F9"/>
<sequence length="787" mass="92299">MGMDHPDIFETQLLHLIHEFQSLNLTGTAAEEYYRNRADHLARQLEEREFRITVVGDFSAGKSTFLNALIGQDILPHARTETTATVTYIRNIPANHPDVDTIKVHFKDHSKPTVVFNLREDPAALKRYTTTQSEVRVVQEISHVDVYVNFMKTDERVVFIDTPGLNGVADGHRDLTMHEIKQAHASICLFHLRSLAYSNLEFLKLLQKHQRTFLFILNFIDEIKTSEGDSVERSMDAFRSQLQMNLDMEASRMNFRVFGVSALKALAAKDTSIPRLYDGDLVDLSLSDRENLFKESRFPEFEDNLWGNVLHGERNRAYQSALYLAFETLLAELQAELHSAIHFSQVQLDEGEMFELERRLKQLEEVAGRNWTKVEHYMGSRQADLEKLVKAKITEDLADMLVQISNNIQKDDFETFELAIHTNEYSKLLQNKTSELSMQYEQYLSTILEEIYQTTIMRVKEYSPSIELEAQGTLAIQMVSFDGTDYRFEKQIVSLQDKQIQYAVQKKELLDEQEHFARELDEVNVRMKKVQQNISQTDANQMKEQNKLGHEPTVMQWKETRYKTKPRATFSLFRIFGSDTYEEAYEATVTDSSDRDEWRQEKERMQTKYAQIKEKLQKESMELTLRKRQFETKAAQYTDRIEALQTRLDQVEKDIRSKQIEYEEIMMKAKQEFLRTEKRRLLERIERFLDEHVAPDLKNSVNRNVEDNMIVIREDVRIFYHKNQAEVKNRLSRMLETGKEKLQEQLLPYERLTASVKSLETALYHIKPTYLQGKEEANGYSLDERTI</sequence>
<dbReference type="InterPro" id="IPR027417">
    <property type="entry name" value="P-loop_NTPase"/>
</dbReference>
<feature type="domain" description="Dynamin N-terminal" evidence="7">
    <location>
        <begin position="52"/>
        <end position="218"/>
    </location>
</feature>
<dbReference type="GO" id="GO:0016020">
    <property type="term" value="C:membrane"/>
    <property type="evidence" value="ECO:0007669"/>
    <property type="project" value="UniProtKB-SubCell"/>
</dbReference>
<dbReference type="GO" id="GO:0051301">
    <property type="term" value="P:cell division"/>
    <property type="evidence" value="ECO:0007669"/>
    <property type="project" value="UniProtKB-KW"/>
</dbReference>
<evidence type="ECO:0000313" key="8">
    <source>
        <dbReference type="EMBL" id="MDR6726180.1"/>
    </source>
</evidence>
<accession>A0AAP5H4F9</accession>
<evidence type="ECO:0000259" key="7">
    <source>
        <dbReference type="Pfam" id="PF00350"/>
    </source>
</evidence>
<evidence type="ECO:0000256" key="3">
    <source>
        <dbReference type="ARBA" id="ARBA00022801"/>
    </source>
</evidence>
<gene>
    <name evidence="8" type="ORF">J2W91_004686</name>
</gene>